<proteinExistence type="predicted"/>
<dbReference type="Proteomes" id="UP001143910">
    <property type="component" value="Unassembled WGS sequence"/>
</dbReference>
<reference evidence="1" key="1">
    <citation type="submission" date="2022-08" db="EMBL/GenBank/DDBJ databases">
        <title>Genome Sequence of Lecanicillium fungicola.</title>
        <authorList>
            <person name="Buettner E."/>
        </authorList>
    </citation>
    <scope>NUCLEOTIDE SEQUENCE</scope>
    <source>
        <strain evidence="1">Babe33</strain>
    </source>
</reference>
<dbReference type="EMBL" id="JANJQO010000034">
    <property type="protein sequence ID" value="KAJ2983332.1"/>
    <property type="molecule type" value="Genomic_DNA"/>
</dbReference>
<sequence>MSFERQNYSEFACIGSGFSAIGLGATLKRWYGKGDIRFFERSAQLGGTWYNNQYPGCACDVPSSLYSFSFEPNAKWSRVLPLQREIWEYLYGVAAKYDIVDKMTFGVNVEKCEWIESKKRWRLRIHHYKTDNIFYHECRFLFAAAGQLVTPRDLDVEGKDTFNGPIFHSSNWISDVDLTDKNVIIIGNGCTAAQIVPAILGKTKQLTQIIRSKHWILPSIDSVYPTALKNLFGFIPGVKALERLIVFLVAENELRGFAMTKAGANFRRKRRTTAEKYMREAAPKKYHEILIPDFEVGCKRRIFDSGYLQSTHSTNFELTNEKAEEIVPGGIKTKSRLIPADVIILANGYLTNTFLHNIEVQGRQGTLTDHWASFGGAEAYNCSALSGFPNFFILLGPNAATGHTSAILAAENSINYALRVISRVMASDNGVAEVKKRAEERYVDRIQTDLEKTVWYSGCSSWYIKFNEKSGRMWNAMSYPYSQGHFWFRSVFPTWDDWSFEVRVQTSSLTEIINVNMKKQNASDAPINKTTQLVQSLTVGLVFLFVGLFLFTPF</sequence>
<comment type="caution">
    <text evidence="1">The sequence shown here is derived from an EMBL/GenBank/DDBJ whole genome shotgun (WGS) entry which is preliminary data.</text>
</comment>
<keyword evidence="2" id="KW-1185">Reference proteome</keyword>
<accession>A0ACC1NVF2</accession>
<protein>
    <submittedName>
        <fullName evidence="1">Uncharacterized protein</fullName>
    </submittedName>
</protein>
<evidence type="ECO:0000313" key="2">
    <source>
        <dbReference type="Proteomes" id="UP001143910"/>
    </source>
</evidence>
<name>A0ACC1NVF2_9HYPO</name>
<gene>
    <name evidence="1" type="ORF">NQ176_g765</name>
</gene>
<evidence type="ECO:0000313" key="1">
    <source>
        <dbReference type="EMBL" id="KAJ2983332.1"/>
    </source>
</evidence>
<organism evidence="1 2">
    <name type="scientific">Zarea fungicola</name>
    <dbReference type="NCBI Taxonomy" id="93591"/>
    <lineage>
        <taxon>Eukaryota</taxon>
        <taxon>Fungi</taxon>
        <taxon>Dikarya</taxon>
        <taxon>Ascomycota</taxon>
        <taxon>Pezizomycotina</taxon>
        <taxon>Sordariomycetes</taxon>
        <taxon>Hypocreomycetidae</taxon>
        <taxon>Hypocreales</taxon>
        <taxon>Cordycipitaceae</taxon>
        <taxon>Zarea</taxon>
    </lineage>
</organism>